<evidence type="ECO:0000313" key="3">
    <source>
        <dbReference type="Proteomes" id="UP000000428"/>
    </source>
</evidence>
<evidence type="ECO:0000256" key="1">
    <source>
        <dbReference type="SAM" id="MobiDB-lite"/>
    </source>
</evidence>
<reference evidence="2 3" key="1">
    <citation type="journal article" date="2001" name="Proc. Natl. Acad. Sci. U.S.A.">
        <title>Genome sequence of an industrial microorganism Streptomyces avermitilis: deducing the ability of producing secondary metabolites.</title>
        <authorList>
            <person name="Omura S."/>
            <person name="Ikeda H."/>
            <person name="Ishikawa J."/>
            <person name="Hanamoto A."/>
            <person name="Takahashi C."/>
            <person name="Shinose M."/>
            <person name="Takahashi Y."/>
            <person name="Horikawa H."/>
            <person name="Nakazawa H."/>
            <person name="Osonoe T."/>
            <person name="Kikuchi H."/>
            <person name="Shiba T."/>
            <person name="Sakaki Y."/>
            <person name="Hattori M."/>
        </authorList>
    </citation>
    <scope>NUCLEOTIDE SEQUENCE [LARGE SCALE GENOMIC DNA]</scope>
    <source>
        <strain evidence="3">ATCC 31267 / DSM 46492 / JCM 5070 / NBRC 14893 / NCIMB 12804 / NRRL 8165 / MA-4680</strain>
    </source>
</reference>
<feature type="region of interest" description="Disordered" evidence="1">
    <location>
        <begin position="1"/>
        <end position="55"/>
    </location>
</feature>
<protein>
    <submittedName>
        <fullName evidence="2">Uncharacterized protein</fullName>
    </submittedName>
</protein>
<dbReference type="HOGENOM" id="CLU_1634387_0_0_11"/>
<dbReference type="EMBL" id="BA000030">
    <property type="protein sequence ID" value="BAC67923.1"/>
    <property type="molecule type" value="Genomic_DNA"/>
</dbReference>
<accession>Q82RC9</accession>
<proteinExistence type="predicted"/>
<feature type="compositionally biased region" description="Basic residues" evidence="1">
    <location>
        <begin position="1"/>
        <end position="15"/>
    </location>
</feature>
<reference evidence="2 3" key="3">
    <citation type="journal article" date="2014" name="J. Ind. Microbiol. Biotechnol.">
        <title>Genome mining of the Streptomyces avermitilis genome and development of genome-minimized hosts for heterologous expression of biosynthetic gene clusters.</title>
        <authorList>
            <person name="Ikeda H."/>
            <person name="Shin-ya K."/>
            <person name="Omura S."/>
        </authorList>
    </citation>
    <scope>NUCLEOTIDE SEQUENCE [LARGE SCALE GENOMIC DNA]</scope>
    <source>
        <strain evidence="3">ATCC 31267 / DSM 46492 / JCM 5070 / NBRC 14893 / NCIMB 12804 / NRRL 8165 / MA-4680</strain>
    </source>
</reference>
<evidence type="ECO:0000313" key="2">
    <source>
        <dbReference type="EMBL" id="BAC67923.1"/>
    </source>
</evidence>
<gene>
    <name evidence="2" type="ORF">SAVERM_214</name>
</gene>
<feature type="region of interest" description="Disordered" evidence="1">
    <location>
        <begin position="134"/>
        <end position="162"/>
    </location>
</feature>
<keyword evidence="3" id="KW-1185">Reference proteome</keyword>
<sequence>MRGRCRWPDRRRHGLHSPGGAPQPSQPRSGGVERPNRSSKKMVPAALPEGPAGGRVVGEGGVHRLTDRVFVVGEQGLPPLFGLGGHPFTDRMQTCCLRGQVCGRILLRALFGGSPFGTGQPPYPLEVEGLGLGERAQGRPNCGASGIKGGVRDGEAPSPARS</sequence>
<organism evidence="2 3">
    <name type="scientific">Streptomyces avermitilis (strain ATCC 31267 / DSM 46492 / JCM 5070 / NBRC 14893 / NCIMB 12804 / NRRL 8165 / MA-4680)</name>
    <dbReference type="NCBI Taxonomy" id="227882"/>
    <lineage>
        <taxon>Bacteria</taxon>
        <taxon>Bacillati</taxon>
        <taxon>Actinomycetota</taxon>
        <taxon>Actinomycetes</taxon>
        <taxon>Kitasatosporales</taxon>
        <taxon>Streptomycetaceae</taxon>
        <taxon>Streptomyces</taxon>
    </lineage>
</organism>
<name>Q82RC9_STRAW</name>
<dbReference type="Proteomes" id="UP000000428">
    <property type="component" value="Chromosome"/>
</dbReference>
<dbReference type="AlphaFoldDB" id="Q82RC9"/>
<dbReference type="KEGG" id="sma:SAVERM_214"/>
<reference evidence="2 3" key="2">
    <citation type="journal article" date="2003" name="Nat. Biotechnol.">
        <title>Complete genome sequence and comparative analysis of the industrial microorganism Streptomyces avermitilis.</title>
        <authorList>
            <person name="Ikeda H."/>
            <person name="Ishikawa J."/>
            <person name="Hanamoto A."/>
            <person name="Shinose M."/>
            <person name="Kikuchi H."/>
            <person name="Shiba T."/>
            <person name="Sakaki Y."/>
            <person name="Hattori M."/>
            <person name="Omura S."/>
        </authorList>
    </citation>
    <scope>NUCLEOTIDE SEQUENCE [LARGE SCALE GENOMIC DNA]</scope>
    <source>
        <strain evidence="3">ATCC 31267 / DSM 46492 / JCM 5070 / NBRC 14893 / NCIMB 12804 / NRRL 8165 / MA-4680</strain>
    </source>
</reference>